<comment type="caution">
    <text evidence="3">The sequence shown here is derived from an EMBL/GenBank/DDBJ whole genome shotgun (WGS) entry which is preliminary data.</text>
</comment>
<evidence type="ECO:0000256" key="2">
    <source>
        <dbReference type="ARBA" id="ARBA00023080"/>
    </source>
</evidence>
<dbReference type="Pfam" id="PF22769">
    <property type="entry name" value="DCD"/>
    <property type="match status" value="1"/>
</dbReference>
<dbReference type="OrthoDB" id="9780956at2"/>
<organism evidence="3 4">
    <name type="scientific">Nocardia aurantia</name>
    <dbReference type="NCBI Taxonomy" id="2585199"/>
    <lineage>
        <taxon>Bacteria</taxon>
        <taxon>Bacillati</taxon>
        <taxon>Actinomycetota</taxon>
        <taxon>Actinomycetes</taxon>
        <taxon>Mycobacteriales</taxon>
        <taxon>Nocardiaceae</taxon>
        <taxon>Nocardia</taxon>
    </lineage>
</organism>
<sequence length="180" mass="20225">MILTREAIRQSVATGSIVIQPFDEELLNPNSYNYRLGRFLKISPRSVLDPLAAVEWDEIEIPEDGVLLEPGRLYLGHTMERIGSKSFVTSLIGRSSIGRLGVFLQISADLGHQGAIHSWTLELTAVQPTRVYAGMRIGQVSFWVPTGEPREYQGRYGSEAKPREYILGRDEILRTARAIR</sequence>
<name>A0A7K0DTV6_9NOCA</name>
<dbReference type="GO" id="GO:0008829">
    <property type="term" value="F:dCTP deaminase activity"/>
    <property type="evidence" value="ECO:0007669"/>
    <property type="project" value="UniProtKB-EC"/>
</dbReference>
<accession>A0A7K0DTV6</accession>
<dbReference type="InterPro" id="IPR033704">
    <property type="entry name" value="dUTPase_trimeric"/>
</dbReference>
<dbReference type="PANTHER" id="PTHR42680">
    <property type="entry name" value="DCTP DEAMINASE"/>
    <property type="match status" value="1"/>
</dbReference>
<dbReference type="PANTHER" id="PTHR42680:SF3">
    <property type="entry name" value="DCTP DEAMINASE"/>
    <property type="match status" value="1"/>
</dbReference>
<evidence type="ECO:0000313" key="4">
    <source>
        <dbReference type="Proteomes" id="UP000431401"/>
    </source>
</evidence>
<protein>
    <submittedName>
        <fullName evidence="3">dCTP deaminase</fullName>
        <ecNumber evidence="3">3.5.4.13</ecNumber>
    </submittedName>
</protein>
<dbReference type="CDD" id="cd07557">
    <property type="entry name" value="trimeric_dUTPase"/>
    <property type="match status" value="1"/>
</dbReference>
<dbReference type="GO" id="GO:0006229">
    <property type="term" value="P:dUTP biosynthetic process"/>
    <property type="evidence" value="ECO:0007669"/>
    <property type="project" value="InterPro"/>
</dbReference>
<dbReference type="RefSeq" id="WP_153344992.1">
    <property type="nucleotide sequence ID" value="NZ_WEGI01000009.1"/>
</dbReference>
<dbReference type="Proteomes" id="UP000431401">
    <property type="component" value="Unassembled WGS sequence"/>
</dbReference>
<dbReference type="InterPro" id="IPR036157">
    <property type="entry name" value="dUTPase-like_sf"/>
</dbReference>
<keyword evidence="4" id="KW-1185">Reference proteome</keyword>
<dbReference type="GO" id="GO:0015949">
    <property type="term" value="P:nucleobase-containing small molecule interconversion"/>
    <property type="evidence" value="ECO:0007669"/>
    <property type="project" value="TreeGrafter"/>
</dbReference>
<gene>
    <name evidence="3" type="primary">dcd_1</name>
    <name evidence="3" type="ORF">NRB56_43760</name>
</gene>
<proteinExistence type="predicted"/>
<dbReference type="SUPFAM" id="SSF51283">
    <property type="entry name" value="dUTPase-like"/>
    <property type="match status" value="1"/>
</dbReference>
<dbReference type="AlphaFoldDB" id="A0A7K0DTV6"/>
<evidence type="ECO:0000313" key="3">
    <source>
        <dbReference type="EMBL" id="MQY28792.1"/>
    </source>
</evidence>
<evidence type="ECO:0000256" key="1">
    <source>
        <dbReference type="ARBA" id="ARBA00022801"/>
    </source>
</evidence>
<keyword evidence="1 3" id="KW-0378">Hydrolase</keyword>
<keyword evidence="2" id="KW-0546">Nucleotide metabolism</keyword>
<dbReference type="Gene3D" id="2.70.40.10">
    <property type="match status" value="1"/>
</dbReference>
<dbReference type="EC" id="3.5.4.13" evidence="3"/>
<dbReference type="InterPro" id="IPR011962">
    <property type="entry name" value="dCTP_deaminase"/>
</dbReference>
<reference evidence="3 4" key="1">
    <citation type="submission" date="2019-10" db="EMBL/GenBank/DDBJ databases">
        <title>Nocardia macrotermitis sp. nov. and Nocardia aurantia sp. nov., isolated from the gut of fungus growing-termite Macrotermes natalensis.</title>
        <authorList>
            <person name="Benndorf R."/>
            <person name="Schwitalla J."/>
            <person name="Martin K."/>
            <person name="De Beer W."/>
            <person name="Kaster A.-K."/>
            <person name="Vollmers J."/>
            <person name="Poulsen M."/>
            <person name="Beemelmanns C."/>
        </authorList>
    </citation>
    <scope>NUCLEOTIDE SEQUENCE [LARGE SCALE GENOMIC DNA]</scope>
    <source>
        <strain evidence="3 4">RB56</strain>
    </source>
</reference>
<dbReference type="EMBL" id="WEGI01000009">
    <property type="protein sequence ID" value="MQY28792.1"/>
    <property type="molecule type" value="Genomic_DNA"/>
</dbReference>